<proteinExistence type="predicted"/>
<dbReference type="Proteomes" id="UP000824120">
    <property type="component" value="Chromosome 12"/>
</dbReference>
<sequence>MKRNSRHVAEKFCEASFWLARERGFKTNTTKSIAGGYWVVMGSARELERVNGLRRRLCLKAATQCSREIKLIRDKNRSLGTRPQSIWLGYITIVRS</sequence>
<reference evidence="1 2" key="1">
    <citation type="submission" date="2020-09" db="EMBL/GenBank/DDBJ databases">
        <title>De no assembly of potato wild relative species, Solanum commersonii.</title>
        <authorList>
            <person name="Cho K."/>
        </authorList>
    </citation>
    <scope>NUCLEOTIDE SEQUENCE [LARGE SCALE GENOMIC DNA]</scope>
    <source>
        <strain evidence="1">LZ3.2</strain>
        <tissue evidence="1">Leaf</tissue>
    </source>
</reference>
<protein>
    <submittedName>
        <fullName evidence="1">Uncharacterized protein</fullName>
    </submittedName>
</protein>
<gene>
    <name evidence="1" type="ORF">H5410_061212</name>
</gene>
<organism evidence="1 2">
    <name type="scientific">Solanum commersonii</name>
    <name type="common">Commerson's wild potato</name>
    <name type="synonym">Commerson's nightshade</name>
    <dbReference type="NCBI Taxonomy" id="4109"/>
    <lineage>
        <taxon>Eukaryota</taxon>
        <taxon>Viridiplantae</taxon>
        <taxon>Streptophyta</taxon>
        <taxon>Embryophyta</taxon>
        <taxon>Tracheophyta</taxon>
        <taxon>Spermatophyta</taxon>
        <taxon>Magnoliopsida</taxon>
        <taxon>eudicotyledons</taxon>
        <taxon>Gunneridae</taxon>
        <taxon>Pentapetalae</taxon>
        <taxon>asterids</taxon>
        <taxon>lamiids</taxon>
        <taxon>Solanales</taxon>
        <taxon>Solanaceae</taxon>
        <taxon>Solanoideae</taxon>
        <taxon>Solaneae</taxon>
        <taxon>Solanum</taxon>
    </lineage>
</organism>
<evidence type="ECO:0000313" key="1">
    <source>
        <dbReference type="EMBL" id="KAG5571446.1"/>
    </source>
</evidence>
<dbReference type="AlphaFoldDB" id="A0A9J5W8Y4"/>
<comment type="caution">
    <text evidence="1">The sequence shown here is derived from an EMBL/GenBank/DDBJ whole genome shotgun (WGS) entry which is preliminary data.</text>
</comment>
<name>A0A9J5W8Y4_SOLCO</name>
<accession>A0A9J5W8Y4</accession>
<evidence type="ECO:0000313" key="2">
    <source>
        <dbReference type="Proteomes" id="UP000824120"/>
    </source>
</evidence>
<dbReference type="EMBL" id="JACXVP010000012">
    <property type="protein sequence ID" value="KAG5571446.1"/>
    <property type="molecule type" value="Genomic_DNA"/>
</dbReference>
<keyword evidence="2" id="KW-1185">Reference proteome</keyword>